<evidence type="ECO:0000313" key="2">
    <source>
        <dbReference type="EMBL" id="KJE24332.1"/>
    </source>
</evidence>
<protein>
    <submittedName>
        <fullName evidence="2">Uncharacterized protein</fullName>
    </submittedName>
</protein>
<feature type="compositionally biased region" description="Basic residues" evidence="1">
    <location>
        <begin position="215"/>
        <end position="224"/>
    </location>
</feature>
<accession>A0A0D8BLQ6</accession>
<feature type="region of interest" description="Disordered" evidence="1">
    <location>
        <begin position="186"/>
        <end position="224"/>
    </location>
</feature>
<evidence type="ECO:0000313" key="3">
    <source>
        <dbReference type="Proteomes" id="UP000032545"/>
    </source>
</evidence>
<proteinExistence type="predicted"/>
<name>A0A0D8BLQ6_9ACTN</name>
<keyword evidence="3" id="KW-1185">Reference proteome</keyword>
<reference evidence="2 3" key="2">
    <citation type="journal article" date="2016" name="Genome Announc.">
        <title>Permanent Draft Genome Sequences for Two Variants of Frankia sp. Strain CpI1, the First Frankia Strain Isolated from Root Nodules of Comptonia peregrina.</title>
        <authorList>
            <person name="Oshone R."/>
            <person name="Hurst S.G.IV."/>
            <person name="Abebe-Akele F."/>
            <person name="Simpson S."/>
            <person name="Morris K."/>
            <person name="Thomas W.K."/>
            <person name="Tisa L.S."/>
        </authorList>
    </citation>
    <scope>NUCLEOTIDE SEQUENCE [LARGE SCALE GENOMIC DNA]</scope>
    <source>
        <strain evidence="3">CpI1-S</strain>
    </source>
</reference>
<reference evidence="3" key="1">
    <citation type="submission" date="2015-02" db="EMBL/GenBank/DDBJ databases">
        <title>Draft Genome of Frankia sp. CpI1-S.</title>
        <authorList>
            <person name="Oshone R.T."/>
            <person name="Ngom M."/>
            <person name="Ghodhbane-Gtari F."/>
            <person name="Gtari M."/>
            <person name="Morris K."/>
            <person name="Thomas K."/>
            <person name="Sen A."/>
            <person name="Tisa L.S."/>
        </authorList>
    </citation>
    <scope>NUCLEOTIDE SEQUENCE [LARGE SCALE GENOMIC DNA]</scope>
    <source>
        <strain evidence="3">CpI1-S</strain>
    </source>
</reference>
<dbReference type="EMBL" id="JYFN01000007">
    <property type="protein sequence ID" value="KJE24332.1"/>
    <property type="molecule type" value="Genomic_DNA"/>
</dbReference>
<dbReference type="PATRIC" id="fig|1502723.3.peg.5648"/>
<comment type="caution">
    <text evidence="2">The sequence shown here is derived from an EMBL/GenBank/DDBJ whole genome shotgun (WGS) entry which is preliminary data.</text>
</comment>
<gene>
    <name evidence="2" type="ORF">FF36_01407</name>
</gene>
<feature type="compositionally biased region" description="Low complexity" evidence="1">
    <location>
        <begin position="284"/>
        <end position="297"/>
    </location>
</feature>
<dbReference type="AlphaFoldDB" id="A0A0D8BLQ6"/>
<evidence type="ECO:0000256" key="1">
    <source>
        <dbReference type="SAM" id="MobiDB-lite"/>
    </source>
</evidence>
<sequence length="327" mass="34399">MRSIGRVRRSTPARCIVRRPGYGRLRDQTQRRVIPAMALAPTSHTRPFSRARTAARAVVSFTVHRRSVLRDRAAARNEPLHTPLCRFGRSRNGGMPVRVRTVVRLVPAGPAGRRRPAAAMVAQRVGLLRAVPVTRTNTPACGIGRMTRAPAACVAAIIAGPSPEVRGVAAGDAMRVTIGNVGLRRPAKDPAACPPSRPNTVSGAGMTAVTAGSRPVRRRTVRRNQKTTANVATGTGWTGPSGAAAGAPRSGGLCGPGPGRSVCTCGVGCGRRPPLPVRSQVQVAPARRLARTPARSPVRPAVRASRQVRGRVHGPGGRGHAVRRPAR</sequence>
<dbReference type="Proteomes" id="UP000032545">
    <property type="component" value="Unassembled WGS sequence"/>
</dbReference>
<feature type="region of interest" description="Disordered" evidence="1">
    <location>
        <begin position="280"/>
        <end position="327"/>
    </location>
</feature>
<organism evidence="2 3">
    <name type="scientific">Frankia torreyi</name>
    <dbReference type="NCBI Taxonomy" id="1856"/>
    <lineage>
        <taxon>Bacteria</taxon>
        <taxon>Bacillati</taxon>
        <taxon>Actinomycetota</taxon>
        <taxon>Actinomycetes</taxon>
        <taxon>Frankiales</taxon>
        <taxon>Frankiaceae</taxon>
        <taxon>Frankia</taxon>
    </lineage>
</organism>